<evidence type="ECO:0000313" key="2">
    <source>
        <dbReference type="Proteomes" id="UP000192132"/>
    </source>
</evidence>
<name>A0A1S8CSC3_9GAMM</name>
<dbReference type="InterPro" id="IPR036388">
    <property type="entry name" value="WH-like_DNA-bd_sf"/>
</dbReference>
<dbReference type="Proteomes" id="UP000192132">
    <property type="component" value="Unassembled WGS sequence"/>
</dbReference>
<protein>
    <submittedName>
        <fullName evidence="1">Uncharacterized protein</fullName>
    </submittedName>
</protein>
<dbReference type="Pfam" id="PF21205">
    <property type="entry name" value="Rep3_C"/>
    <property type="match status" value="1"/>
</dbReference>
<comment type="caution">
    <text evidence="1">The sequence shown here is derived from an EMBL/GenBank/DDBJ whole genome shotgun (WGS) entry which is preliminary data.</text>
</comment>
<evidence type="ECO:0000313" key="1">
    <source>
        <dbReference type="EMBL" id="ONG37380.1"/>
    </source>
</evidence>
<organism evidence="1 2">
    <name type="scientific">Alkanindiges hydrocarboniclasticus</name>
    <dbReference type="NCBI Taxonomy" id="1907941"/>
    <lineage>
        <taxon>Bacteria</taxon>
        <taxon>Pseudomonadati</taxon>
        <taxon>Pseudomonadota</taxon>
        <taxon>Gammaproteobacteria</taxon>
        <taxon>Moraxellales</taxon>
        <taxon>Moraxellaceae</taxon>
        <taxon>Alkanindiges</taxon>
    </lineage>
</organism>
<dbReference type="EMBL" id="MLCN01000055">
    <property type="protein sequence ID" value="ONG37380.1"/>
    <property type="molecule type" value="Genomic_DNA"/>
</dbReference>
<sequence>MYSHAHVIELLAQLTLPERQIIQALTTQYLKYENASSVVLSQTVLINLGVPAQMITNFIIRAFPEFANRELRLHSLLDRGVSKVYWISTYTMDIENVVIDNVSINPCFIPYIKFIHEFLASYGKRLPVTLNGFYLAQLWTLIQTNTAYIEIKQLRQLFEVEDRPAYQKQSNFKNRLLKPALNALSIMLDQEIHMKPRIQSRTIIGFDFILTDWPDISANLKMV</sequence>
<accession>A0A1S8CSC3</accession>
<keyword evidence="2" id="KW-1185">Reference proteome</keyword>
<dbReference type="RefSeq" id="WP_076879344.1">
    <property type="nucleotide sequence ID" value="NZ_MLCN01000055.1"/>
</dbReference>
<proteinExistence type="predicted"/>
<dbReference type="AlphaFoldDB" id="A0A1S8CSC3"/>
<dbReference type="STRING" id="1907941.BKE30_14720"/>
<dbReference type="InterPro" id="IPR036390">
    <property type="entry name" value="WH_DNA-bd_sf"/>
</dbReference>
<gene>
    <name evidence="1" type="ORF">BKE30_14720</name>
</gene>
<dbReference type="SUPFAM" id="SSF46785">
    <property type="entry name" value="Winged helix' DNA-binding domain"/>
    <property type="match status" value="1"/>
</dbReference>
<dbReference type="Gene3D" id="1.10.10.10">
    <property type="entry name" value="Winged helix-like DNA-binding domain superfamily/Winged helix DNA-binding domain"/>
    <property type="match status" value="1"/>
</dbReference>
<reference evidence="1 2" key="1">
    <citation type="submission" date="2016-10" db="EMBL/GenBank/DDBJ databases">
        <title>Draft Genome sequence of Alkanindiges sp. strain H1.</title>
        <authorList>
            <person name="Subhash Y."/>
            <person name="Lee S."/>
        </authorList>
    </citation>
    <scope>NUCLEOTIDE SEQUENCE [LARGE SCALE GENOMIC DNA]</scope>
    <source>
        <strain evidence="1 2">H1</strain>
    </source>
</reference>